<reference evidence="2" key="2">
    <citation type="submission" date="2019-07" db="EMBL/GenBank/DDBJ databases">
        <authorList>
            <person name="Seetharam A."/>
            <person name="Woodhouse M."/>
            <person name="Cannon E."/>
        </authorList>
    </citation>
    <scope>NUCLEOTIDE SEQUENCE [LARGE SCALE GENOMIC DNA]</scope>
    <source>
        <strain evidence="2">cv. B73</strain>
    </source>
</reference>
<keyword evidence="1" id="KW-1133">Transmembrane helix</keyword>
<reference evidence="3" key="1">
    <citation type="journal article" date="2009" name="Science">
        <title>The B73 maize genome: complexity, diversity, and dynamics.</title>
        <authorList>
            <person name="Schnable P.S."/>
            <person name="Ware D."/>
            <person name="Fulton R.S."/>
            <person name="Stein J.C."/>
            <person name="Wei F."/>
            <person name="Pasternak S."/>
            <person name="Liang C."/>
            <person name="Zhang J."/>
            <person name="Fulton L."/>
            <person name="Graves T.A."/>
            <person name="Minx P."/>
            <person name="Reily A.D."/>
            <person name="Courtney L."/>
            <person name="Kruchowski S.S."/>
            <person name="Tomlinson C."/>
            <person name="Strong C."/>
            <person name="Delehaunty K."/>
            <person name="Fronick C."/>
            <person name="Courtney B."/>
            <person name="Rock S.M."/>
            <person name="Belter E."/>
            <person name="Du F."/>
            <person name="Kim K."/>
            <person name="Abbott R.M."/>
            <person name="Cotton M."/>
            <person name="Levy A."/>
            <person name="Marchetto P."/>
            <person name="Ochoa K."/>
            <person name="Jackson S.M."/>
            <person name="Gillam B."/>
            <person name="Chen W."/>
            <person name="Yan L."/>
            <person name="Higginbotham J."/>
            <person name="Cardenas M."/>
            <person name="Waligorski J."/>
            <person name="Applebaum E."/>
            <person name="Phelps L."/>
            <person name="Falcone J."/>
            <person name="Kanchi K."/>
            <person name="Thane T."/>
            <person name="Scimone A."/>
            <person name="Thane N."/>
            <person name="Henke J."/>
            <person name="Wang T."/>
            <person name="Ruppert J."/>
            <person name="Shah N."/>
            <person name="Rotter K."/>
            <person name="Hodges J."/>
            <person name="Ingenthron E."/>
            <person name="Cordes M."/>
            <person name="Kohlberg S."/>
            <person name="Sgro J."/>
            <person name="Delgado B."/>
            <person name="Mead K."/>
            <person name="Chinwalla A."/>
            <person name="Leonard S."/>
            <person name="Crouse K."/>
            <person name="Collura K."/>
            <person name="Kudrna D."/>
            <person name="Currie J."/>
            <person name="He R."/>
            <person name="Angelova A."/>
            <person name="Rajasekar S."/>
            <person name="Mueller T."/>
            <person name="Lomeli R."/>
            <person name="Scara G."/>
            <person name="Ko A."/>
            <person name="Delaney K."/>
            <person name="Wissotski M."/>
            <person name="Lopez G."/>
            <person name="Campos D."/>
            <person name="Braidotti M."/>
            <person name="Ashley E."/>
            <person name="Golser W."/>
            <person name="Kim H."/>
            <person name="Lee S."/>
            <person name="Lin J."/>
            <person name="Dujmic Z."/>
            <person name="Kim W."/>
            <person name="Talag J."/>
            <person name="Zuccolo A."/>
            <person name="Fan C."/>
            <person name="Sebastian A."/>
            <person name="Kramer M."/>
            <person name="Spiegel L."/>
            <person name="Nascimento L."/>
            <person name="Zutavern T."/>
            <person name="Miller B."/>
            <person name="Ambroise C."/>
            <person name="Muller S."/>
            <person name="Spooner W."/>
            <person name="Narechania A."/>
            <person name="Ren L."/>
            <person name="Wei S."/>
            <person name="Kumari S."/>
            <person name="Faga B."/>
            <person name="Levy M.J."/>
            <person name="McMahan L."/>
            <person name="Van Buren P."/>
            <person name="Vaughn M.W."/>
            <person name="Ying K."/>
            <person name="Yeh C.-T."/>
            <person name="Emrich S.J."/>
            <person name="Jia Y."/>
            <person name="Kalyanaraman A."/>
            <person name="Hsia A.-P."/>
            <person name="Barbazuk W.B."/>
            <person name="Baucom R.S."/>
            <person name="Brutnell T.P."/>
            <person name="Carpita N.C."/>
            <person name="Chaparro C."/>
            <person name="Chia J.-M."/>
            <person name="Deragon J.-M."/>
            <person name="Estill J.C."/>
            <person name="Fu Y."/>
            <person name="Jeddeloh J.A."/>
            <person name="Han Y."/>
            <person name="Lee H."/>
            <person name="Li P."/>
            <person name="Lisch D.R."/>
            <person name="Liu S."/>
            <person name="Liu Z."/>
            <person name="Nagel D.H."/>
            <person name="McCann M.C."/>
            <person name="SanMiguel P."/>
            <person name="Myers A.M."/>
            <person name="Nettleton D."/>
            <person name="Nguyen J."/>
            <person name="Penning B.W."/>
            <person name="Ponnala L."/>
            <person name="Schneider K.L."/>
            <person name="Schwartz D.C."/>
            <person name="Sharma A."/>
            <person name="Soderlund C."/>
            <person name="Springer N.M."/>
            <person name="Sun Q."/>
            <person name="Wang H."/>
            <person name="Waterman M."/>
            <person name="Westerman R."/>
            <person name="Wolfgruber T.K."/>
            <person name="Yang L."/>
            <person name="Yu Y."/>
            <person name="Zhang L."/>
            <person name="Zhou S."/>
            <person name="Zhu Q."/>
            <person name="Bennetzen J.L."/>
            <person name="Dawe R.K."/>
            <person name="Jiang J."/>
            <person name="Jiang N."/>
            <person name="Presting G.G."/>
            <person name="Wessler S.R."/>
            <person name="Aluru S."/>
            <person name="Martienssen R.A."/>
            <person name="Clifton S.W."/>
            <person name="McCombie W.R."/>
            <person name="Wing R.A."/>
            <person name="Wilson R.K."/>
        </authorList>
    </citation>
    <scope>NUCLEOTIDE SEQUENCE [LARGE SCALE GENOMIC DNA]</scope>
    <source>
        <strain evidence="3">cv. B73</strain>
    </source>
</reference>
<dbReference type="AlphaFoldDB" id="A0A804NY65"/>
<sequence length="155" mass="17121">MKEFLHILSLLISPLLLFLSGKFLSGAACLLLVVVSRRSRSRRHMGGGGATTTFFAWPSAALAATRPDLLELPQHLVRLGPDRRRRVDAVQRELQRVHELLVRGRPRGGVAHQLQVEHLAGPLLLHDGRHPLRQVHAVGAVRGGLARQQLQDDDA</sequence>
<dbReference type="Gramene" id="Zm00001eb195090_T001">
    <property type="protein sequence ID" value="Zm00001eb195090_P001"/>
    <property type="gene ID" value="Zm00001eb195090"/>
</dbReference>
<dbReference type="Proteomes" id="UP000007305">
    <property type="component" value="Chromosome 4"/>
</dbReference>
<accession>A0A804NY65</accession>
<name>A0A804NY65_MAIZE</name>
<proteinExistence type="predicted"/>
<feature type="transmembrane region" description="Helical" evidence="1">
    <location>
        <begin position="12"/>
        <end position="35"/>
    </location>
</feature>
<organism evidence="2 3">
    <name type="scientific">Zea mays</name>
    <name type="common">Maize</name>
    <dbReference type="NCBI Taxonomy" id="4577"/>
    <lineage>
        <taxon>Eukaryota</taxon>
        <taxon>Viridiplantae</taxon>
        <taxon>Streptophyta</taxon>
        <taxon>Embryophyta</taxon>
        <taxon>Tracheophyta</taxon>
        <taxon>Spermatophyta</taxon>
        <taxon>Magnoliopsida</taxon>
        <taxon>Liliopsida</taxon>
        <taxon>Poales</taxon>
        <taxon>Poaceae</taxon>
        <taxon>PACMAD clade</taxon>
        <taxon>Panicoideae</taxon>
        <taxon>Andropogonodae</taxon>
        <taxon>Andropogoneae</taxon>
        <taxon>Tripsacinae</taxon>
        <taxon>Zea</taxon>
    </lineage>
</organism>
<keyword evidence="1" id="KW-0472">Membrane</keyword>
<keyword evidence="1" id="KW-0812">Transmembrane</keyword>
<protein>
    <submittedName>
        <fullName evidence="2">Uncharacterized protein</fullName>
    </submittedName>
</protein>
<dbReference type="EnsemblPlants" id="Zm00001eb195090_T001">
    <property type="protein sequence ID" value="Zm00001eb195090_P001"/>
    <property type="gene ID" value="Zm00001eb195090"/>
</dbReference>
<evidence type="ECO:0000256" key="1">
    <source>
        <dbReference type="SAM" id="Phobius"/>
    </source>
</evidence>
<reference evidence="2" key="3">
    <citation type="submission" date="2021-05" db="UniProtKB">
        <authorList>
            <consortium name="EnsemblPlants"/>
        </authorList>
    </citation>
    <scope>IDENTIFICATION</scope>
    <source>
        <strain evidence="2">cv. B73</strain>
    </source>
</reference>
<keyword evidence="3" id="KW-1185">Reference proteome</keyword>
<evidence type="ECO:0000313" key="2">
    <source>
        <dbReference type="EnsemblPlants" id="Zm00001eb195090_P001"/>
    </source>
</evidence>
<evidence type="ECO:0000313" key="3">
    <source>
        <dbReference type="Proteomes" id="UP000007305"/>
    </source>
</evidence>
<dbReference type="InParanoid" id="A0A804NY65"/>